<dbReference type="InterPro" id="IPR013114">
    <property type="entry name" value="FabA_FabZ"/>
</dbReference>
<dbReference type="OrthoDB" id="9772788at2"/>
<dbReference type="AlphaFoldDB" id="A0A2Z6TGF6"/>
<dbReference type="Gene3D" id="3.10.129.10">
    <property type="entry name" value="Hotdog Thioesterase"/>
    <property type="match status" value="1"/>
</dbReference>
<evidence type="ECO:0000313" key="3">
    <source>
        <dbReference type="EMBL" id="GBG05450.1"/>
    </source>
</evidence>
<sequence>MELNSVQIQAITDYDTPLSFLDKVIQLDETQIQAIANITMGEGFFQGHFPGNPVMPGVLTIQSMVQAAEVYCHEQGIPVPTLSQLKKARFKKMITPGNQLKIILKQTNLEKNKIEFSGEALVNDEIACSANLSFLLND</sequence>
<organism evidence="3 4">
    <name type="scientific">Lactobacillus rodentium</name>
    <dbReference type="NCBI Taxonomy" id="947835"/>
    <lineage>
        <taxon>Bacteria</taxon>
        <taxon>Bacillati</taxon>
        <taxon>Bacillota</taxon>
        <taxon>Bacilli</taxon>
        <taxon>Lactobacillales</taxon>
        <taxon>Lactobacillaceae</taxon>
        <taxon>Lactobacillus</taxon>
    </lineage>
</organism>
<dbReference type="SUPFAM" id="SSF54637">
    <property type="entry name" value="Thioesterase/thiol ester dehydrase-isomerase"/>
    <property type="match status" value="1"/>
</dbReference>
<dbReference type="EMBL" id="BFBY01000014">
    <property type="protein sequence ID" value="GBG05450.1"/>
    <property type="molecule type" value="Genomic_DNA"/>
</dbReference>
<dbReference type="InterPro" id="IPR029069">
    <property type="entry name" value="HotDog_dom_sf"/>
</dbReference>
<evidence type="ECO:0000256" key="1">
    <source>
        <dbReference type="ARBA" id="ARBA00009174"/>
    </source>
</evidence>
<keyword evidence="2" id="KW-0456">Lyase</keyword>
<reference evidence="4" key="1">
    <citation type="submission" date="2018-03" db="EMBL/GenBank/DDBJ databases">
        <title>New taxa in the Lactobacillus gasseri group.</title>
        <authorList>
            <person name="Tanizawa Y."/>
            <person name="Tohno M."/>
            <person name="Endo A."/>
            <person name="Arita M."/>
        </authorList>
    </citation>
    <scope>NUCLEOTIDE SEQUENCE [LARGE SCALE GENOMIC DNA]</scope>
    <source>
        <strain evidence="4">DSM 24759</strain>
    </source>
</reference>
<dbReference type="PANTHER" id="PTHR30272:SF1">
    <property type="entry name" value="3-HYDROXYACYL-[ACYL-CARRIER-PROTEIN] DEHYDRATASE"/>
    <property type="match status" value="1"/>
</dbReference>
<accession>A0A2Z6TGF6</accession>
<dbReference type="GO" id="GO:0016829">
    <property type="term" value="F:lyase activity"/>
    <property type="evidence" value="ECO:0007669"/>
    <property type="project" value="UniProtKB-KW"/>
</dbReference>
<dbReference type="PANTHER" id="PTHR30272">
    <property type="entry name" value="3-HYDROXYACYL-[ACYL-CARRIER-PROTEIN] DEHYDRATASE"/>
    <property type="match status" value="1"/>
</dbReference>
<proteinExistence type="inferred from homology"/>
<evidence type="ECO:0000313" key="4">
    <source>
        <dbReference type="Proteomes" id="UP000257317"/>
    </source>
</evidence>
<evidence type="ECO:0000256" key="2">
    <source>
        <dbReference type="ARBA" id="ARBA00023239"/>
    </source>
</evidence>
<name>A0A2Z6TGF6_9LACO</name>
<dbReference type="RefSeq" id="WP_157964251.1">
    <property type="nucleotide sequence ID" value="NZ_BFBY01000014.1"/>
</dbReference>
<dbReference type="Proteomes" id="UP000257317">
    <property type="component" value="Unassembled WGS sequence"/>
</dbReference>
<comment type="caution">
    <text evidence="3">The sequence shown here is derived from an EMBL/GenBank/DDBJ whole genome shotgun (WGS) entry which is preliminary data.</text>
</comment>
<dbReference type="CDD" id="cd01288">
    <property type="entry name" value="FabZ"/>
    <property type="match status" value="1"/>
</dbReference>
<dbReference type="Pfam" id="PF07977">
    <property type="entry name" value="FabA"/>
    <property type="match status" value="1"/>
</dbReference>
<keyword evidence="4" id="KW-1185">Reference proteome</keyword>
<comment type="similarity">
    <text evidence="1">Belongs to the thioester dehydratase family. FabZ subfamily.</text>
</comment>
<gene>
    <name evidence="3" type="primary">fabA</name>
    <name evidence="3" type="ORF">LrDSM24759_13640</name>
</gene>
<protein>
    <submittedName>
        <fullName evidence="3">3-hydroxyacyl-ACP dehydratase</fullName>
    </submittedName>
</protein>